<feature type="coiled-coil region" evidence="1">
    <location>
        <begin position="170"/>
        <end position="197"/>
    </location>
</feature>
<dbReference type="EMBL" id="JBGMEI010000006">
    <property type="protein sequence ID" value="MFO3665502.1"/>
    <property type="molecule type" value="Genomic_DNA"/>
</dbReference>
<sequence length="235" mass="26394">MKFKKLLVSTLSVSILFSGLASPAFASSINTNSGFYRSRRTRNAYINLTAGQRQELDAMNTNNNSQLTIKEVKNYGKYRLPIVEGQSYLYPFMDDRNNNGMVGENDKDAISSSNTSPAENVAAIDEEITNNDDQINELVDDMIEENEIDDSNELEKNRSEENIENPIIDIGLSEESLDRLEESVKNAKQTIAGAEILIQTMPKFAKEHGEVINKLIQEQINRVERGESILRANGR</sequence>
<evidence type="ECO:0000256" key="2">
    <source>
        <dbReference type="SAM" id="SignalP"/>
    </source>
</evidence>
<evidence type="ECO:0000313" key="3">
    <source>
        <dbReference type="EMBL" id="MFO3665502.1"/>
    </source>
</evidence>
<keyword evidence="1" id="KW-0175">Coiled coil</keyword>
<name>A0ABW9M860_9FIRM</name>
<evidence type="ECO:0000313" key="4">
    <source>
        <dbReference type="Proteomes" id="UP001637996"/>
    </source>
</evidence>
<keyword evidence="4" id="KW-1185">Reference proteome</keyword>
<gene>
    <name evidence="3" type="ORF">ACCQ41_04505</name>
</gene>
<proteinExistence type="predicted"/>
<dbReference type="RefSeq" id="WP_410031196.1">
    <property type="nucleotide sequence ID" value="NZ_JBGMEI010000006.1"/>
</dbReference>
<feature type="signal peptide" evidence="2">
    <location>
        <begin position="1"/>
        <end position="26"/>
    </location>
</feature>
<keyword evidence="2" id="KW-0732">Signal</keyword>
<accession>A0ABW9M860</accession>
<protein>
    <submittedName>
        <fullName evidence="3">Uncharacterized protein</fullName>
    </submittedName>
</protein>
<comment type="caution">
    <text evidence="3">The sequence shown here is derived from an EMBL/GenBank/DDBJ whole genome shotgun (WGS) entry which is preliminary data.</text>
</comment>
<evidence type="ECO:0000256" key="1">
    <source>
        <dbReference type="SAM" id="Coils"/>
    </source>
</evidence>
<feature type="chain" id="PRO_5046521109" evidence="2">
    <location>
        <begin position="27"/>
        <end position="235"/>
    </location>
</feature>
<dbReference type="Proteomes" id="UP001637996">
    <property type="component" value="Unassembled WGS sequence"/>
</dbReference>
<organism evidence="3 4">
    <name type="scientific">Anaerococcus martiniensis</name>
    <dbReference type="NCBI Taxonomy" id="3115615"/>
    <lineage>
        <taxon>Bacteria</taxon>
        <taxon>Bacillati</taxon>
        <taxon>Bacillota</taxon>
        <taxon>Tissierellia</taxon>
        <taxon>Tissierellales</taxon>
        <taxon>Peptoniphilaceae</taxon>
        <taxon>Anaerococcus</taxon>
    </lineage>
</organism>
<reference evidence="3 4" key="1">
    <citation type="journal article" date="2025" name="Anaerobe">
        <title>Description of Anaerococcus kampingiae sp. nov., Anaerococcus groningensis sp. nov., Anaerococcus martiniensis sp. nov., and Anaerococcus cruorum sp. nov., isolated from human clinical specimens.</title>
        <authorList>
            <person name="Boiten K.E."/>
            <person name="Meijer J."/>
            <person name="van Wezel E.M."/>
            <person name="Veloo A.C.M."/>
        </authorList>
    </citation>
    <scope>NUCLEOTIDE SEQUENCE [LARGE SCALE GENOMIC DNA]</scope>
    <source>
        <strain evidence="3 4">ENR0831</strain>
    </source>
</reference>